<sequence length="520" mass="56035">MEAQDRVRLEMVNVGAYQNRVLQVLSKVKGLSQAPEALVSSTPCIIADDIPKEMAEKLQGFLEKAGAEMRSSSMNEPEEDLFSPDDLPLSDDFSASDQSASDVPEFTPDDWALGASASDGSQNDADDAGGPSDEFGGFSAVDTSSMADENTEDELFGENAAMDGDEIMADFEPEEQPKKKMSFPSLPKFGKKGSTPKAAEDDEEETVKEKKKPAFSSLLKKKPRSEAEEAEDAADETSGASKKLAANPMLMLLVGVLAGAILFGVGGWWIGKSSAPDVPPVDATALQDAQNQNAQLQAAVDQRAQEIQTLTQEKAALQQELDALKTQTANAQASAPSPQSIEPSQTPNIGQTPEQQALIASFKSLSEQHASILENSYDAQKQAACSKQILLDGNGETGYAQVVRKFSAKFTSFDILENNSLLTPYIAELKMPFQMEIRTGKSEQACQAAQLKPADTSSHPEFGTFYGVWTIQYAYRDGKWSVKSAVIEKNRALVAKAYKIGSPDSAKLPLDFSLYPGLKN</sequence>
<keyword evidence="2" id="KW-1133">Transmembrane helix</keyword>
<keyword evidence="2" id="KW-0812">Transmembrane</keyword>
<feature type="transmembrane region" description="Helical" evidence="2">
    <location>
        <begin position="250"/>
        <end position="270"/>
    </location>
</feature>
<dbReference type="HOGENOM" id="CLU_486326_0_0_0"/>
<dbReference type="InterPro" id="IPR014719">
    <property type="entry name" value="Ribosomal_bL12_C/ClpS-like"/>
</dbReference>
<feature type="compositionally biased region" description="Basic residues" evidence="1">
    <location>
        <begin position="209"/>
        <end position="223"/>
    </location>
</feature>
<dbReference type="AlphaFoldDB" id="A0A0S6VRU2"/>
<keyword evidence="4" id="KW-1185">Reference proteome</keyword>
<reference evidence="3" key="1">
    <citation type="journal article" date="2015" name="PeerJ">
        <title>First genomic representation of candidate bacterial phylum KSB3 points to enhanced environmental sensing as a trigger of wastewater bulking.</title>
        <authorList>
            <person name="Sekiguchi Y."/>
            <person name="Ohashi A."/>
            <person name="Parks D.H."/>
            <person name="Yamauchi T."/>
            <person name="Tyson G.W."/>
            <person name="Hugenholtz P."/>
        </authorList>
    </citation>
    <scope>NUCLEOTIDE SEQUENCE [LARGE SCALE GENOMIC DNA]</scope>
</reference>
<dbReference type="EMBL" id="DF820455">
    <property type="protein sequence ID" value="GAK50053.1"/>
    <property type="molecule type" value="Genomic_DNA"/>
</dbReference>
<feature type="compositionally biased region" description="Low complexity" evidence="1">
    <location>
        <begin position="84"/>
        <end position="102"/>
    </location>
</feature>
<proteinExistence type="predicted"/>
<feature type="region of interest" description="Disordered" evidence="1">
    <location>
        <begin position="327"/>
        <end position="350"/>
    </location>
</feature>
<gene>
    <name evidence="3" type="ORF">U14_01278</name>
</gene>
<feature type="region of interest" description="Disordered" evidence="1">
    <location>
        <begin position="65"/>
        <end position="241"/>
    </location>
</feature>
<feature type="compositionally biased region" description="Acidic residues" evidence="1">
    <location>
        <begin position="163"/>
        <end position="174"/>
    </location>
</feature>
<name>A0A0S6VRU2_9BACT</name>
<accession>A0A0S6VRU2</accession>
<evidence type="ECO:0000313" key="4">
    <source>
        <dbReference type="Proteomes" id="UP000030700"/>
    </source>
</evidence>
<evidence type="ECO:0000313" key="3">
    <source>
        <dbReference type="EMBL" id="GAK50053.1"/>
    </source>
</evidence>
<protein>
    <submittedName>
        <fullName evidence="3">Uncharacterized protein</fullName>
    </submittedName>
</protein>
<evidence type="ECO:0000256" key="2">
    <source>
        <dbReference type="SAM" id="Phobius"/>
    </source>
</evidence>
<dbReference type="Proteomes" id="UP000030700">
    <property type="component" value="Unassembled WGS sequence"/>
</dbReference>
<feature type="compositionally biased region" description="Low complexity" evidence="1">
    <location>
        <begin position="327"/>
        <end position="345"/>
    </location>
</feature>
<dbReference type="SUPFAM" id="SSF54736">
    <property type="entry name" value="ClpS-like"/>
    <property type="match status" value="1"/>
</dbReference>
<evidence type="ECO:0000256" key="1">
    <source>
        <dbReference type="SAM" id="MobiDB-lite"/>
    </source>
</evidence>
<organism evidence="3">
    <name type="scientific">Candidatus Moduliflexus flocculans</name>
    <dbReference type="NCBI Taxonomy" id="1499966"/>
    <lineage>
        <taxon>Bacteria</taxon>
        <taxon>Candidatus Moduliflexota</taxon>
        <taxon>Candidatus Moduliflexia</taxon>
        <taxon>Candidatus Moduliflexales</taxon>
        <taxon>Candidatus Moduliflexaceae</taxon>
    </lineage>
</organism>
<keyword evidence="2" id="KW-0472">Membrane</keyword>